<protein>
    <submittedName>
        <fullName evidence="1">Uncharacterized protein</fullName>
    </submittedName>
</protein>
<gene>
    <name evidence="1" type="ORF">PISMIDRAFT_493290</name>
</gene>
<organism evidence="1 2">
    <name type="scientific">Pisolithus microcarpus 441</name>
    <dbReference type="NCBI Taxonomy" id="765257"/>
    <lineage>
        <taxon>Eukaryota</taxon>
        <taxon>Fungi</taxon>
        <taxon>Dikarya</taxon>
        <taxon>Basidiomycota</taxon>
        <taxon>Agaricomycotina</taxon>
        <taxon>Agaricomycetes</taxon>
        <taxon>Agaricomycetidae</taxon>
        <taxon>Boletales</taxon>
        <taxon>Sclerodermatineae</taxon>
        <taxon>Pisolithaceae</taxon>
        <taxon>Pisolithus</taxon>
    </lineage>
</organism>
<reference evidence="2" key="2">
    <citation type="submission" date="2015-01" db="EMBL/GenBank/DDBJ databases">
        <title>Evolutionary Origins and Diversification of the Mycorrhizal Mutualists.</title>
        <authorList>
            <consortium name="DOE Joint Genome Institute"/>
            <consortium name="Mycorrhizal Genomics Consortium"/>
            <person name="Kohler A."/>
            <person name="Kuo A."/>
            <person name="Nagy L.G."/>
            <person name="Floudas D."/>
            <person name="Copeland A."/>
            <person name="Barry K.W."/>
            <person name="Cichocki N."/>
            <person name="Veneault-Fourrey C."/>
            <person name="LaButti K."/>
            <person name="Lindquist E.A."/>
            <person name="Lipzen A."/>
            <person name="Lundell T."/>
            <person name="Morin E."/>
            <person name="Murat C."/>
            <person name="Riley R."/>
            <person name="Ohm R."/>
            <person name="Sun H."/>
            <person name="Tunlid A."/>
            <person name="Henrissat B."/>
            <person name="Grigoriev I.V."/>
            <person name="Hibbett D.S."/>
            <person name="Martin F."/>
        </authorList>
    </citation>
    <scope>NUCLEOTIDE SEQUENCE [LARGE SCALE GENOMIC DNA]</scope>
    <source>
        <strain evidence="2">441</strain>
    </source>
</reference>
<evidence type="ECO:0000313" key="1">
    <source>
        <dbReference type="EMBL" id="KIK22716.1"/>
    </source>
</evidence>
<dbReference type="EMBL" id="KN833736">
    <property type="protein sequence ID" value="KIK22716.1"/>
    <property type="molecule type" value="Genomic_DNA"/>
</dbReference>
<proteinExistence type="predicted"/>
<dbReference type="AlphaFoldDB" id="A0A0C9Z0W4"/>
<reference evidence="1 2" key="1">
    <citation type="submission" date="2014-04" db="EMBL/GenBank/DDBJ databases">
        <authorList>
            <consortium name="DOE Joint Genome Institute"/>
            <person name="Kuo A."/>
            <person name="Kohler A."/>
            <person name="Costa M.D."/>
            <person name="Nagy L.G."/>
            <person name="Floudas D."/>
            <person name="Copeland A."/>
            <person name="Barry K.W."/>
            <person name="Cichocki N."/>
            <person name="Veneault-Fourrey C."/>
            <person name="LaButti K."/>
            <person name="Lindquist E.A."/>
            <person name="Lipzen A."/>
            <person name="Lundell T."/>
            <person name="Morin E."/>
            <person name="Murat C."/>
            <person name="Sun H."/>
            <person name="Tunlid A."/>
            <person name="Henrissat B."/>
            <person name="Grigoriev I.V."/>
            <person name="Hibbett D.S."/>
            <person name="Martin F."/>
            <person name="Nordberg H.P."/>
            <person name="Cantor M.N."/>
            <person name="Hua S.X."/>
        </authorList>
    </citation>
    <scope>NUCLEOTIDE SEQUENCE [LARGE SCALE GENOMIC DNA]</scope>
    <source>
        <strain evidence="1 2">441</strain>
    </source>
</reference>
<sequence length="70" mass="8323">MASRWFDFDPKYFQGKVEYTSLRIDRRATIRRDIHSRMSESSLSFFRCSNTSTRCQVGELITHHFPNFAS</sequence>
<keyword evidence="2" id="KW-1185">Reference proteome</keyword>
<dbReference type="Proteomes" id="UP000054018">
    <property type="component" value="Unassembled WGS sequence"/>
</dbReference>
<accession>A0A0C9Z0W4</accession>
<evidence type="ECO:0000313" key="2">
    <source>
        <dbReference type="Proteomes" id="UP000054018"/>
    </source>
</evidence>
<dbReference type="HOGENOM" id="CLU_2758775_0_0_1"/>
<name>A0A0C9Z0W4_9AGAM</name>